<evidence type="ECO:0000256" key="3">
    <source>
        <dbReference type="ARBA" id="ARBA00022989"/>
    </source>
</evidence>
<dbReference type="Pfam" id="PF13520">
    <property type="entry name" value="AA_permease_2"/>
    <property type="match status" value="1"/>
</dbReference>
<dbReference type="GO" id="GO:0015179">
    <property type="term" value="F:L-amino acid transmembrane transporter activity"/>
    <property type="evidence" value="ECO:0007669"/>
    <property type="project" value="TreeGrafter"/>
</dbReference>
<dbReference type="InterPro" id="IPR050598">
    <property type="entry name" value="AminoAcid_Transporter"/>
</dbReference>
<accession>A0A0L0T6A5</accession>
<dbReference type="eggNOG" id="KOG1287">
    <property type="taxonomic scope" value="Eukaryota"/>
</dbReference>
<evidence type="ECO:0000256" key="5">
    <source>
        <dbReference type="SAM" id="Phobius"/>
    </source>
</evidence>
<dbReference type="AlphaFoldDB" id="A0A0L0T6A5"/>
<protein>
    <recommendedName>
        <fullName evidence="8">Amino acid permease/ SLC12A domain-containing protein</fullName>
    </recommendedName>
</protein>
<name>A0A0L0T6A5_ALLM3</name>
<feature type="transmembrane region" description="Helical" evidence="5">
    <location>
        <begin position="116"/>
        <end position="138"/>
    </location>
</feature>
<feature type="transmembrane region" description="Helical" evidence="5">
    <location>
        <begin position="187"/>
        <end position="211"/>
    </location>
</feature>
<reference evidence="7" key="2">
    <citation type="submission" date="2009-11" db="EMBL/GenBank/DDBJ databases">
        <title>The Genome Sequence of Allomyces macrogynus strain ATCC 38327.</title>
        <authorList>
            <consortium name="The Broad Institute Genome Sequencing Platform"/>
            <person name="Russ C."/>
            <person name="Cuomo C."/>
            <person name="Shea T."/>
            <person name="Young S.K."/>
            <person name="Zeng Q."/>
            <person name="Koehrsen M."/>
            <person name="Haas B."/>
            <person name="Borodovsky M."/>
            <person name="Guigo R."/>
            <person name="Alvarado L."/>
            <person name="Berlin A."/>
            <person name="Borenstein D."/>
            <person name="Chen Z."/>
            <person name="Engels R."/>
            <person name="Freedman E."/>
            <person name="Gellesch M."/>
            <person name="Goldberg J."/>
            <person name="Griggs A."/>
            <person name="Gujja S."/>
            <person name="Heiman D."/>
            <person name="Hepburn T."/>
            <person name="Howarth C."/>
            <person name="Jen D."/>
            <person name="Larson L."/>
            <person name="Lewis B."/>
            <person name="Mehta T."/>
            <person name="Park D."/>
            <person name="Pearson M."/>
            <person name="Roberts A."/>
            <person name="Saif S."/>
            <person name="Shenoy N."/>
            <person name="Sisk P."/>
            <person name="Stolte C."/>
            <person name="Sykes S."/>
            <person name="Walk T."/>
            <person name="White J."/>
            <person name="Yandava C."/>
            <person name="Burger G."/>
            <person name="Gray M.W."/>
            <person name="Holland P.W.H."/>
            <person name="King N."/>
            <person name="Lang F.B.F."/>
            <person name="Roger A.J."/>
            <person name="Ruiz-Trillo I."/>
            <person name="Lander E."/>
            <person name="Nusbaum C."/>
        </authorList>
    </citation>
    <scope>NUCLEOTIDE SEQUENCE [LARGE SCALE GENOMIC DNA]</scope>
    <source>
        <strain evidence="7">ATCC 38327</strain>
    </source>
</reference>
<evidence type="ECO:0000256" key="1">
    <source>
        <dbReference type="ARBA" id="ARBA00004141"/>
    </source>
</evidence>
<dbReference type="PANTHER" id="PTHR11785">
    <property type="entry name" value="AMINO ACID TRANSPORTER"/>
    <property type="match status" value="1"/>
</dbReference>
<dbReference type="Gene3D" id="1.20.1740.10">
    <property type="entry name" value="Amino acid/polyamine transporter I"/>
    <property type="match status" value="1"/>
</dbReference>
<evidence type="ECO:0000256" key="2">
    <source>
        <dbReference type="ARBA" id="ARBA00022692"/>
    </source>
</evidence>
<keyword evidence="3 5" id="KW-1133">Transmembrane helix</keyword>
<dbReference type="OrthoDB" id="5982228at2759"/>
<evidence type="ECO:0000256" key="4">
    <source>
        <dbReference type="ARBA" id="ARBA00023136"/>
    </source>
</evidence>
<sequence>MAADSVEKGQDGGKAASIQIQGGPALTPQLNALQGAALIAGAMVGSGIFTNPSKVVELVGATGPALIMWIIGALVAFTASMAYAEWGSRLPVSGGDAPFLDFAYPVPRRLLAVMYAWTRVALINPGYCASLGMIAGTYLVTAFPETFPEHDGDGGEWYAKRLGAGIVAVLTLMCVPSNHLAGRFVTGVTMVSVTLLLAFSASGILALVGIIPGRTLDNFSSEHLFAGTKSHPGAFAMAFFKIMWSYDGFANLASSLGELKNPERNIQRATFMGITTVAVLFLLANLSFFVVVPYADMSTAGSSVAAIWGQNLFGPSGRIVVSLLIFFVVCACCEITTYSASRIGQATGESRLIVFPEIFRGAQRGGSGTPRERSRVSIS</sequence>
<feature type="transmembrane region" description="Helical" evidence="5">
    <location>
        <begin position="66"/>
        <end position="84"/>
    </location>
</feature>
<evidence type="ECO:0000313" key="6">
    <source>
        <dbReference type="EMBL" id="KNE70328.1"/>
    </source>
</evidence>
<feature type="transmembrane region" description="Helical" evidence="5">
    <location>
        <begin position="271"/>
        <end position="295"/>
    </location>
</feature>
<dbReference type="STRING" id="578462.A0A0L0T6A5"/>
<comment type="subcellular location">
    <subcellularLocation>
        <location evidence="1">Membrane</location>
        <topology evidence="1">Multi-pass membrane protein</topology>
    </subcellularLocation>
</comment>
<dbReference type="PIRSF" id="PIRSF006060">
    <property type="entry name" value="AA_transporter"/>
    <property type="match status" value="1"/>
</dbReference>
<feature type="transmembrane region" description="Helical" evidence="5">
    <location>
        <begin position="315"/>
        <end position="335"/>
    </location>
</feature>
<proteinExistence type="predicted"/>
<keyword evidence="4 5" id="KW-0472">Membrane</keyword>
<dbReference type="Proteomes" id="UP000054350">
    <property type="component" value="Unassembled WGS sequence"/>
</dbReference>
<keyword evidence="7" id="KW-1185">Reference proteome</keyword>
<dbReference type="GO" id="GO:0016020">
    <property type="term" value="C:membrane"/>
    <property type="evidence" value="ECO:0007669"/>
    <property type="project" value="UniProtKB-SubCell"/>
</dbReference>
<dbReference type="EMBL" id="GG745365">
    <property type="protein sequence ID" value="KNE70328.1"/>
    <property type="molecule type" value="Genomic_DNA"/>
</dbReference>
<reference evidence="6 7" key="1">
    <citation type="submission" date="2009-11" db="EMBL/GenBank/DDBJ databases">
        <title>Annotation of Allomyces macrogynus ATCC 38327.</title>
        <authorList>
            <consortium name="The Broad Institute Genome Sequencing Platform"/>
            <person name="Russ C."/>
            <person name="Cuomo C."/>
            <person name="Burger G."/>
            <person name="Gray M.W."/>
            <person name="Holland P.W.H."/>
            <person name="King N."/>
            <person name="Lang F.B.F."/>
            <person name="Roger A.J."/>
            <person name="Ruiz-Trillo I."/>
            <person name="Young S.K."/>
            <person name="Zeng Q."/>
            <person name="Gargeya S."/>
            <person name="Fitzgerald M."/>
            <person name="Haas B."/>
            <person name="Abouelleil A."/>
            <person name="Alvarado L."/>
            <person name="Arachchi H.M."/>
            <person name="Berlin A."/>
            <person name="Chapman S.B."/>
            <person name="Gearin G."/>
            <person name="Goldberg J."/>
            <person name="Griggs A."/>
            <person name="Gujja S."/>
            <person name="Hansen M."/>
            <person name="Heiman D."/>
            <person name="Howarth C."/>
            <person name="Larimer J."/>
            <person name="Lui A."/>
            <person name="MacDonald P.J.P."/>
            <person name="McCowen C."/>
            <person name="Montmayeur A."/>
            <person name="Murphy C."/>
            <person name="Neiman D."/>
            <person name="Pearson M."/>
            <person name="Priest M."/>
            <person name="Roberts A."/>
            <person name="Saif S."/>
            <person name="Shea T."/>
            <person name="Sisk P."/>
            <person name="Stolte C."/>
            <person name="Sykes S."/>
            <person name="Wortman J."/>
            <person name="Nusbaum C."/>
            <person name="Birren B."/>
        </authorList>
    </citation>
    <scope>NUCLEOTIDE SEQUENCE [LARGE SCALE GENOMIC DNA]</scope>
    <source>
        <strain evidence="6 7">ATCC 38327</strain>
    </source>
</reference>
<evidence type="ECO:0000313" key="7">
    <source>
        <dbReference type="Proteomes" id="UP000054350"/>
    </source>
</evidence>
<gene>
    <name evidence="6" type="ORF">AMAG_14469</name>
</gene>
<feature type="transmembrane region" description="Helical" evidence="5">
    <location>
        <begin position="231"/>
        <end position="250"/>
    </location>
</feature>
<dbReference type="InterPro" id="IPR002293">
    <property type="entry name" value="AA/rel_permease1"/>
</dbReference>
<dbReference type="PANTHER" id="PTHR11785:SF512">
    <property type="entry name" value="SOBREMESA, ISOFORM B"/>
    <property type="match status" value="1"/>
</dbReference>
<feature type="transmembrane region" description="Helical" evidence="5">
    <location>
        <begin position="158"/>
        <end position="175"/>
    </location>
</feature>
<keyword evidence="2 5" id="KW-0812">Transmembrane</keyword>
<evidence type="ECO:0008006" key="8">
    <source>
        <dbReference type="Google" id="ProtNLM"/>
    </source>
</evidence>
<organism evidence="6 7">
    <name type="scientific">Allomyces macrogynus (strain ATCC 38327)</name>
    <name type="common">Allomyces javanicus var. macrogynus</name>
    <dbReference type="NCBI Taxonomy" id="578462"/>
    <lineage>
        <taxon>Eukaryota</taxon>
        <taxon>Fungi</taxon>
        <taxon>Fungi incertae sedis</taxon>
        <taxon>Blastocladiomycota</taxon>
        <taxon>Blastocladiomycetes</taxon>
        <taxon>Blastocladiales</taxon>
        <taxon>Blastocladiaceae</taxon>
        <taxon>Allomyces</taxon>
    </lineage>
</organism>
<dbReference type="VEuPathDB" id="FungiDB:AMAG_14469"/>